<comment type="caution">
    <text evidence="2">The sequence shown here is derived from an EMBL/GenBank/DDBJ whole genome shotgun (WGS) entry which is preliminary data.</text>
</comment>
<dbReference type="PANTHER" id="PTHR12110:SF53">
    <property type="entry name" value="BLR5974 PROTEIN"/>
    <property type="match status" value="1"/>
</dbReference>
<dbReference type="InterPro" id="IPR050312">
    <property type="entry name" value="IolE/XylAMocC-like"/>
</dbReference>
<reference evidence="2 3" key="1">
    <citation type="submission" date="2018-07" db="EMBL/GenBank/DDBJ databases">
        <title>Genomic Encyclopedia of Type Strains, Phase III (KMG-III): the genomes of soil and plant-associated and newly described type strains.</title>
        <authorList>
            <person name="Whitman W."/>
        </authorList>
    </citation>
    <scope>NUCLEOTIDE SEQUENCE [LARGE SCALE GENOMIC DNA]</scope>
    <source>
        <strain evidence="2 3">CECT 7287</strain>
    </source>
</reference>
<proteinExistence type="predicted"/>
<name>A0A3D9I4S7_9BACL</name>
<dbReference type="RefSeq" id="WP_116064856.1">
    <property type="nucleotide sequence ID" value="NZ_QRDZ01000038.1"/>
</dbReference>
<accession>A0A3D9I4S7</accession>
<dbReference type="InterPro" id="IPR013022">
    <property type="entry name" value="Xyl_isomerase-like_TIM-brl"/>
</dbReference>
<organism evidence="2 3">
    <name type="scientific">Cohnella phaseoli</name>
    <dbReference type="NCBI Taxonomy" id="456490"/>
    <lineage>
        <taxon>Bacteria</taxon>
        <taxon>Bacillati</taxon>
        <taxon>Bacillota</taxon>
        <taxon>Bacilli</taxon>
        <taxon>Bacillales</taxon>
        <taxon>Paenibacillaceae</taxon>
        <taxon>Cohnella</taxon>
    </lineage>
</organism>
<dbReference type="PANTHER" id="PTHR12110">
    <property type="entry name" value="HYDROXYPYRUVATE ISOMERASE"/>
    <property type="match status" value="1"/>
</dbReference>
<evidence type="ECO:0000259" key="1">
    <source>
        <dbReference type="Pfam" id="PF01261"/>
    </source>
</evidence>
<dbReference type="AlphaFoldDB" id="A0A3D9I4S7"/>
<dbReference type="SUPFAM" id="SSF51658">
    <property type="entry name" value="Xylose isomerase-like"/>
    <property type="match status" value="1"/>
</dbReference>
<keyword evidence="2" id="KW-0413">Isomerase</keyword>
<dbReference type="Proteomes" id="UP000256977">
    <property type="component" value="Unassembled WGS sequence"/>
</dbReference>
<feature type="domain" description="Xylose isomerase-like TIM barrel" evidence="1">
    <location>
        <begin position="32"/>
        <end position="210"/>
    </location>
</feature>
<evidence type="ECO:0000313" key="3">
    <source>
        <dbReference type="Proteomes" id="UP000256977"/>
    </source>
</evidence>
<evidence type="ECO:0000313" key="2">
    <source>
        <dbReference type="EMBL" id="RED56681.1"/>
    </source>
</evidence>
<dbReference type="GO" id="GO:0016853">
    <property type="term" value="F:isomerase activity"/>
    <property type="evidence" value="ECO:0007669"/>
    <property type="project" value="UniProtKB-KW"/>
</dbReference>
<keyword evidence="3" id="KW-1185">Reference proteome</keyword>
<sequence length="266" mass="29536">MKLSIGGYSFNHLSLEGKMDVFGYLESVKFRYGLDAVDLWNAQIAERTAPLLTLADESYLRKVREALDEKELRLVNLAIDTAHLWDPDPAMREALRKNALAHLKAAAILGAETVRIDTGGYGSDRFSEEAFTHIVEGFREYCRIASDNGMRIGPENHMGPSLVPGEMRRLAQAVDDPSFGILLHMGRWNEERETGDEQVAPWVFHTHFDAQTAASSESAHTVAMLRDAGFDGYWAIEHNATVNPYSEISALLKQAESRLGEAGITA</sequence>
<dbReference type="Gene3D" id="3.20.20.150">
    <property type="entry name" value="Divalent-metal-dependent TIM barrel enzymes"/>
    <property type="match status" value="1"/>
</dbReference>
<protein>
    <submittedName>
        <fullName evidence="2">Sugar phosphate isomerase/epimerase</fullName>
    </submittedName>
</protein>
<dbReference type="OrthoDB" id="2843715at2"/>
<dbReference type="InterPro" id="IPR036237">
    <property type="entry name" value="Xyl_isomerase-like_sf"/>
</dbReference>
<gene>
    <name evidence="2" type="ORF">DFP98_13850</name>
</gene>
<dbReference type="EMBL" id="QRDZ01000038">
    <property type="protein sequence ID" value="RED56681.1"/>
    <property type="molecule type" value="Genomic_DNA"/>
</dbReference>
<dbReference type="Pfam" id="PF01261">
    <property type="entry name" value="AP_endonuc_2"/>
    <property type="match status" value="1"/>
</dbReference>